<dbReference type="PANTHER" id="PTHR43156:SF2">
    <property type="entry name" value="STAGE II SPORULATION PROTEIN E"/>
    <property type="match status" value="1"/>
</dbReference>
<sequence>MSNKIVKEFASSETNFIEDIIDGMQDWVRVIGKDGRVLFVNKPMRDGLGYDVVGRKCFEVLGRSSPCPNCISSLRGKNLPNSKEETINGRVFSVTSSPLKSFQSNNVEAIIEVLHDITELKALSKELEKQNEQLKEDLSMARKLQCSLLPKQQSVGENISFSYIYKPCEMIGGDFLDIFEIDEEHVGIYIADVSGHGVAASMLTMFLRAAIDKSSLSPAKVLTQLYQEFNKNGFDDELYISVFYGIVNITDYSFSYSNAGLNVSPILFSGDDFKLLRARGIPISNWVDKPEYTEATQKLSPKDRLLFYTDGIIEIKNSSNEQFGEDRIVEHFLRKGLNPSSIISQLVDKALSFSKSSIHDIMDDITIALLEMK</sequence>
<dbReference type="SUPFAM" id="SSF55785">
    <property type="entry name" value="PYP-like sensor domain (PAS domain)"/>
    <property type="match status" value="1"/>
</dbReference>
<keyword evidence="2" id="KW-0175">Coiled coil</keyword>
<reference evidence="4" key="1">
    <citation type="submission" date="2009-07" db="EMBL/GenBank/DDBJ databases">
        <authorList>
            <consortium name="US DOE Joint Genome Institute (JGI-PGF)"/>
            <person name="Lucas S."/>
            <person name="Copeland A."/>
            <person name="Lapidus A."/>
            <person name="Glavina del Rio T."/>
            <person name="Tice H."/>
            <person name="Bruce D."/>
            <person name="Goodwin L."/>
            <person name="Pitluck S."/>
            <person name="Larimer F."/>
            <person name="Land M.L."/>
            <person name="Mouttaki H."/>
            <person name="He Z."/>
            <person name="Zhou J."/>
            <person name="Hemme C.L."/>
        </authorList>
    </citation>
    <scope>NUCLEOTIDE SEQUENCE [LARGE SCALE GENOMIC DNA]</scope>
    <source>
        <strain evidence="4">DSM 2782</strain>
    </source>
</reference>
<comment type="caution">
    <text evidence="4">The sequence shown here is derived from an EMBL/GenBank/DDBJ whole genome shotgun (WGS) entry which is preliminary data.</text>
</comment>
<dbReference type="eggNOG" id="COG2208">
    <property type="taxonomic scope" value="Bacteria"/>
</dbReference>
<dbReference type="Proteomes" id="UP000003860">
    <property type="component" value="Unassembled WGS sequence"/>
</dbReference>
<dbReference type="GO" id="GO:0016791">
    <property type="term" value="F:phosphatase activity"/>
    <property type="evidence" value="ECO:0007669"/>
    <property type="project" value="TreeGrafter"/>
</dbReference>
<dbReference type="OrthoDB" id="9763484at2"/>
<dbReference type="Pfam" id="PF13426">
    <property type="entry name" value="PAS_9"/>
    <property type="match status" value="1"/>
</dbReference>
<evidence type="ECO:0000259" key="3">
    <source>
        <dbReference type="SMART" id="SM00331"/>
    </source>
</evidence>
<dbReference type="PANTHER" id="PTHR43156">
    <property type="entry name" value="STAGE II SPORULATION PROTEIN E-RELATED"/>
    <property type="match status" value="1"/>
</dbReference>
<dbReference type="AlphaFoldDB" id="F1TB40"/>
<dbReference type="InterPro" id="IPR035965">
    <property type="entry name" value="PAS-like_dom_sf"/>
</dbReference>
<dbReference type="SUPFAM" id="SSF81606">
    <property type="entry name" value="PP2C-like"/>
    <property type="match status" value="1"/>
</dbReference>
<organism evidence="4 5">
    <name type="scientific">Ruminiclostridium papyrosolvens DSM 2782</name>
    <dbReference type="NCBI Taxonomy" id="588581"/>
    <lineage>
        <taxon>Bacteria</taxon>
        <taxon>Bacillati</taxon>
        <taxon>Bacillota</taxon>
        <taxon>Clostridia</taxon>
        <taxon>Eubacteriales</taxon>
        <taxon>Oscillospiraceae</taxon>
        <taxon>Ruminiclostridium</taxon>
    </lineage>
</organism>
<feature type="coiled-coil region" evidence="2">
    <location>
        <begin position="110"/>
        <end position="144"/>
    </location>
</feature>
<dbReference type="EMBL" id="ACXX02000004">
    <property type="protein sequence ID" value="EGD48244.1"/>
    <property type="molecule type" value="Genomic_DNA"/>
</dbReference>
<evidence type="ECO:0000313" key="4">
    <source>
        <dbReference type="EMBL" id="EGD48244.1"/>
    </source>
</evidence>
<dbReference type="InterPro" id="IPR000014">
    <property type="entry name" value="PAS"/>
</dbReference>
<evidence type="ECO:0000256" key="2">
    <source>
        <dbReference type="SAM" id="Coils"/>
    </source>
</evidence>
<dbReference type="InterPro" id="IPR052016">
    <property type="entry name" value="Bact_Sigma-Reg"/>
</dbReference>
<feature type="domain" description="PPM-type phosphatase" evidence="3">
    <location>
        <begin position="156"/>
        <end position="372"/>
    </location>
</feature>
<dbReference type="NCBIfam" id="TIGR00229">
    <property type="entry name" value="sensory_box"/>
    <property type="match status" value="1"/>
</dbReference>
<dbReference type="STRING" id="588581.Cpap_2394"/>
<dbReference type="InterPro" id="IPR036457">
    <property type="entry name" value="PPM-type-like_dom_sf"/>
</dbReference>
<evidence type="ECO:0000313" key="5">
    <source>
        <dbReference type="Proteomes" id="UP000003860"/>
    </source>
</evidence>
<name>F1TB40_9FIRM</name>
<evidence type="ECO:0000256" key="1">
    <source>
        <dbReference type="ARBA" id="ARBA00022801"/>
    </source>
</evidence>
<gene>
    <name evidence="4" type="ORF">Cpap_2394</name>
</gene>
<dbReference type="RefSeq" id="WP_004618287.1">
    <property type="nucleotide sequence ID" value="NZ_ACXX02000004.1"/>
</dbReference>
<dbReference type="SMART" id="SM00331">
    <property type="entry name" value="PP2C_SIG"/>
    <property type="match status" value="1"/>
</dbReference>
<dbReference type="Pfam" id="PF07228">
    <property type="entry name" value="SpoIIE"/>
    <property type="match status" value="1"/>
</dbReference>
<keyword evidence="5" id="KW-1185">Reference proteome</keyword>
<dbReference type="Gene3D" id="3.60.40.10">
    <property type="entry name" value="PPM-type phosphatase domain"/>
    <property type="match status" value="1"/>
</dbReference>
<protein>
    <submittedName>
        <fullName evidence="4">Protein serine/threonine phosphatase</fullName>
    </submittedName>
</protein>
<reference evidence="4" key="2">
    <citation type="submission" date="2011-01" db="EMBL/GenBank/DDBJ databases">
        <title>The Non-contiguous Finished genome of Clostridium papyrosolvens.</title>
        <authorList>
            <person name="Lucas S."/>
            <person name="Copeland A."/>
            <person name="Lapidus A."/>
            <person name="Cheng J.-F."/>
            <person name="Goodwin L."/>
            <person name="Pitluck S."/>
            <person name="Misra M."/>
            <person name="Chertkov O."/>
            <person name="Detter J.C."/>
            <person name="Han C."/>
            <person name="Tapia R."/>
            <person name="Land M."/>
            <person name="Hauser L."/>
            <person name="Kyrpides N."/>
            <person name="Ivanova N."/>
            <person name="Pagani I."/>
            <person name="Mouttaki H."/>
            <person name="He Z."/>
            <person name="Zhou J."/>
            <person name="Hemme C.L."/>
            <person name="Woyke T."/>
        </authorList>
    </citation>
    <scope>NUCLEOTIDE SEQUENCE [LARGE SCALE GENOMIC DNA]</scope>
    <source>
        <strain evidence="4">DSM 2782</strain>
    </source>
</reference>
<accession>F1TB40</accession>
<keyword evidence="1" id="KW-0378">Hydrolase</keyword>
<proteinExistence type="predicted"/>
<dbReference type="Gene3D" id="3.30.450.20">
    <property type="entry name" value="PAS domain"/>
    <property type="match status" value="1"/>
</dbReference>
<dbReference type="InterPro" id="IPR001932">
    <property type="entry name" value="PPM-type_phosphatase-like_dom"/>
</dbReference>